<dbReference type="FunFam" id="3.90.740.10:FF:000001">
    <property type="entry name" value="Leucine--tRNA ligase, cytoplasmic"/>
    <property type="match status" value="1"/>
</dbReference>
<evidence type="ECO:0000256" key="7">
    <source>
        <dbReference type="ARBA" id="ARBA00023146"/>
    </source>
</evidence>
<protein>
    <recommendedName>
        <fullName evidence="2">leucine--tRNA ligase</fullName>
        <ecNumber evidence="2">6.1.1.4</ecNumber>
    </recommendedName>
    <alternativeName>
        <fullName evidence="8">Leucyl-tRNA synthetase</fullName>
    </alternativeName>
</protein>
<proteinExistence type="inferred from homology"/>
<dbReference type="AlphaFoldDB" id="A0AAV1UDW5"/>
<dbReference type="Pfam" id="PF00133">
    <property type="entry name" value="tRNA-synt_1"/>
    <property type="match status" value="2"/>
</dbReference>
<feature type="domain" description="Aminoacyl-tRNA synthetase class Ia" evidence="11">
    <location>
        <begin position="224"/>
        <end position="789"/>
    </location>
</feature>
<dbReference type="Pfam" id="PF08264">
    <property type="entry name" value="Anticodon_1"/>
    <property type="match status" value="1"/>
</dbReference>
<dbReference type="SUPFAM" id="SSF52374">
    <property type="entry name" value="Nucleotidylyl transferase"/>
    <property type="match status" value="1"/>
</dbReference>
<keyword evidence="6 9" id="KW-0648">Protein biosynthesis</keyword>
<dbReference type="GO" id="GO:0002161">
    <property type="term" value="F:aminoacyl-tRNA deacylase activity"/>
    <property type="evidence" value="ECO:0007669"/>
    <property type="project" value="InterPro"/>
</dbReference>
<dbReference type="InterPro" id="IPR013155">
    <property type="entry name" value="M/V/L/I-tRNA-synth_anticd-bd"/>
</dbReference>
<evidence type="ECO:0000256" key="9">
    <source>
        <dbReference type="RuleBase" id="RU363035"/>
    </source>
</evidence>
<dbReference type="EC" id="6.1.1.4" evidence="2"/>
<dbReference type="GO" id="GO:0005524">
    <property type="term" value="F:ATP binding"/>
    <property type="evidence" value="ECO:0007669"/>
    <property type="project" value="UniProtKB-KW"/>
</dbReference>
<evidence type="ECO:0000256" key="4">
    <source>
        <dbReference type="ARBA" id="ARBA00022741"/>
    </source>
</evidence>
<comment type="caution">
    <text evidence="14">The sequence shown here is derived from an EMBL/GenBank/DDBJ whole genome shotgun (WGS) entry which is preliminary data.</text>
</comment>
<feature type="domain" description="Methionyl/Valyl/Leucyl/Isoleucyl-tRNA synthetase anticodon-binding" evidence="12">
    <location>
        <begin position="830"/>
        <end position="959"/>
    </location>
</feature>
<dbReference type="Gene3D" id="1.10.730.10">
    <property type="entry name" value="Isoleucyl-tRNA Synthetase, Domain 1"/>
    <property type="match status" value="1"/>
</dbReference>
<comment type="similarity">
    <text evidence="1 9">Belongs to the class-I aminoacyl-tRNA synthetase family.</text>
</comment>
<dbReference type="InterPro" id="IPR014729">
    <property type="entry name" value="Rossmann-like_a/b/a_fold"/>
</dbReference>
<keyword evidence="7 9" id="KW-0030">Aminoacyl-tRNA synthetase</keyword>
<dbReference type="InterPro" id="IPR004493">
    <property type="entry name" value="Leu-tRNA-synth_Ia_arc/euk"/>
</dbReference>
<evidence type="ECO:0000256" key="6">
    <source>
        <dbReference type="ARBA" id="ARBA00022917"/>
    </source>
</evidence>
<gene>
    <name evidence="14" type="ORF">PM001_LOCUS17964</name>
</gene>
<dbReference type="Gene3D" id="3.40.50.620">
    <property type="entry name" value="HUPs"/>
    <property type="match status" value="1"/>
</dbReference>
<feature type="compositionally biased region" description="Basic and acidic residues" evidence="10">
    <location>
        <begin position="148"/>
        <end position="167"/>
    </location>
</feature>
<keyword evidence="5 9" id="KW-0067">ATP-binding</keyword>
<feature type="domain" description="Aminoacyl-tRNA synthetase class Ia" evidence="11">
    <location>
        <begin position="42"/>
        <end position="126"/>
    </location>
</feature>
<evidence type="ECO:0000256" key="2">
    <source>
        <dbReference type="ARBA" id="ARBA00013164"/>
    </source>
</evidence>
<dbReference type="GO" id="GO:0006429">
    <property type="term" value="P:leucyl-tRNA aminoacylation"/>
    <property type="evidence" value="ECO:0007669"/>
    <property type="project" value="InterPro"/>
</dbReference>
<keyword evidence="3 9" id="KW-0436">Ligase</keyword>
<evidence type="ECO:0000313" key="14">
    <source>
        <dbReference type="EMBL" id="CAK7932814.1"/>
    </source>
</evidence>
<reference evidence="14" key="1">
    <citation type="submission" date="2024-01" db="EMBL/GenBank/DDBJ databases">
        <authorList>
            <person name="Webb A."/>
        </authorList>
    </citation>
    <scope>NUCLEOTIDE SEQUENCE</scope>
    <source>
        <strain evidence="14">Pm1</strain>
    </source>
</reference>
<dbReference type="Gene3D" id="1.10.10.720">
    <property type="entry name" value="leucyl-tRNA synthetase"/>
    <property type="match status" value="1"/>
</dbReference>
<dbReference type="PANTHER" id="PTHR45794">
    <property type="entry name" value="LEUCYL-TRNA SYNTHETASE"/>
    <property type="match status" value="1"/>
</dbReference>
<feature type="domain" description="Leucine--tRNA ligase RagD-binding" evidence="13">
    <location>
        <begin position="983"/>
        <end position="1055"/>
    </location>
</feature>
<evidence type="ECO:0000259" key="12">
    <source>
        <dbReference type="Pfam" id="PF08264"/>
    </source>
</evidence>
<dbReference type="InterPro" id="IPR001412">
    <property type="entry name" value="aa-tRNA-synth_I_CS"/>
</dbReference>
<evidence type="ECO:0000256" key="10">
    <source>
        <dbReference type="SAM" id="MobiDB-lite"/>
    </source>
</evidence>
<dbReference type="EMBL" id="CAKLBY020000192">
    <property type="protein sequence ID" value="CAK7932814.1"/>
    <property type="molecule type" value="Genomic_DNA"/>
</dbReference>
<keyword evidence="4 9" id="KW-0547">Nucleotide-binding</keyword>
<evidence type="ECO:0000256" key="5">
    <source>
        <dbReference type="ARBA" id="ARBA00022840"/>
    </source>
</evidence>
<dbReference type="Proteomes" id="UP001162060">
    <property type="component" value="Unassembled WGS sequence"/>
</dbReference>
<dbReference type="PROSITE" id="PS00178">
    <property type="entry name" value="AA_TRNA_LIGASE_I"/>
    <property type="match status" value="1"/>
</dbReference>
<organism evidence="14 15">
    <name type="scientific">Peronospora matthiolae</name>
    <dbReference type="NCBI Taxonomy" id="2874970"/>
    <lineage>
        <taxon>Eukaryota</taxon>
        <taxon>Sar</taxon>
        <taxon>Stramenopiles</taxon>
        <taxon>Oomycota</taxon>
        <taxon>Peronosporomycetes</taxon>
        <taxon>Peronosporales</taxon>
        <taxon>Peronosporaceae</taxon>
        <taxon>Peronospora</taxon>
    </lineage>
</organism>
<dbReference type="Pfam" id="PF24810">
    <property type="entry name" value="RBD_LARS1"/>
    <property type="match status" value="1"/>
</dbReference>
<dbReference type="InterPro" id="IPR055416">
    <property type="entry name" value="RBD_LARS1"/>
</dbReference>
<dbReference type="Gene3D" id="3.90.740.10">
    <property type="entry name" value="Valyl/Leucyl/Isoleucyl-tRNA synthetase, editing domain"/>
    <property type="match status" value="1"/>
</dbReference>
<evidence type="ECO:0000259" key="13">
    <source>
        <dbReference type="Pfam" id="PF24810"/>
    </source>
</evidence>
<evidence type="ECO:0000259" key="11">
    <source>
        <dbReference type="Pfam" id="PF00133"/>
    </source>
</evidence>
<dbReference type="Gene3D" id="3.30.2320.20">
    <property type="entry name" value="Class I aminoacyl-tRNA synthetases (RS)"/>
    <property type="match status" value="1"/>
</dbReference>
<dbReference type="InterPro" id="IPR002300">
    <property type="entry name" value="aa-tRNA-synth_Ia"/>
</dbReference>
<dbReference type="SUPFAM" id="SSF47323">
    <property type="entry name" value="Anticodon-binding domain of a subclass of class I aminoacyl-tRNA synthetases"/>
    <property type="match status" value="1"/>
</dbReference>
<dbReference type="SUPFAM" id="SSF50677">
    <property type="entry name" value="ValRS/IleRS/LeuRS editing domain"/>
    <property type="match status" value="1"/>
</dbReference>
<evidence type="ECO:0000313" key="15">
    <source>
        <dbReference type="Proteomes" id="UP001162060"/>
    </source>
</evidence>
<evidence type="ECO:0000256" key="3">
    <source>
        <dbReference type="ARBA" id="ARBA00022598"/>
    </source>
</evidence>
<feature type="region of interest" description="Disordered" evidence="10">
    <location>
        <begin position="145"/>
        <end position="179"/>
    </location>
</feature>
<name>A0AAV1UDW5_9STRA</name>
<dbReference type="GO" id="GO:0004823">
    <property type="term" value="F:leucine-tRNA ligase activity"/>
    <property type="evidence" value="ECO:0007669"/>
    <property type="project" value="UniProtKB-EC"/>
</dbReference>
<dbReference type="InterPro" id="IPR009080">
    <property type="entry name" value="tRNAsynth_Ia_anticodon-bd"/>
</dbReference>
<evidence type="ECO:0000256" key="1">
    <source>
        <dbReference type="ARBA" id="ARBA00005594"/>
    </source>
</evidence>
<dbReference type="NCBIfam" id="TIGR00395">
    <property type="entry name" value="leuS_arch"/>
    <property type="match status" value="1"/>
</dbReference>
<dbReference type="PANTHER" id="PTHR45794:SF1">
    <property type="entry name" value="LEUCINE--TRNA LIGASE, CYTOPLASMIC"/>
    <property type="match status" value="1"/>
</dbReference>
<accession>A0AAV1UDW5</accession>
<evidence type="ECO:0000256" key="8">
    <source>
        <dbReference type="ARBA" id="ARBA00030520"/>
    </source>
</evidence>
<sequence>MENVTATMSAVQLTDDDDAAAATAAAKKFARRDHLIDIEHQVLAKWDAAKLFESDADSRPATATKKNKYLVTFPYPYMNGYLHVGHLFTLLKVEFAARYHRLQGENVLFPFAFHCTGMPIQAAANKLKRELETFGNPPDFSRALLKPNDQDKDEAKSETVDAGKKSMEGSLNKAHGKKSKAAAKTGGVVHQYDILKMSHIPEDEIPKFHDPLYWLQYFPPHAIADLKRFGMNIDWRRSFITTDVNPFYNAFVEWQLNKLNDHGRVVRGKRPNVYSILDGQSCADHDRASGEGVGPQEYTLAKLRVKEPLPEKFAALAGKKVYLAAATLRPETLYGQTNCFVLPEGAYGAFLINDDNDVFVMSRRAARNLAHQEYSRVWGKEECLLEVKGSDLLGLPLASPNAPYDTIYTLPLLTISMSKGTGVVMSVPSDSPDDYAAFRDLKQKPALREKYGIEDYMVLPYEPVPIIEIPGFGDMAAEKVCHDLKIVSQNDKDKLAKAKELVYLKGFYEGILIVGSQKGQKVCDAKAIMRQELIDAGNGVPYWEPESLVMSRSGDECVVAHLDQWYLTYGAEDWKKRVMDHISDPKLFDAYNPVALGEYKSTLGWLKEWAPCRQSGLGTRLPWDPEFVVESLTDSTIYMAYYTIAHHLQANLDGSELGPHGIRPEQMTKEVFDFIFLKASPPTESAIPLAVLKQIRDEFEYWYPVDVRASGKDLIRNHLTMCLYNHAEIWRDDPSKWPRGFFTNGHVQVDGKKMSKSMGNFLTLKDCAVEFGADATRFACADAGDGMDDANYALDTCRMAILRLTTEEEWIKRIVDDKASLRRGELNFNDKVFLNQMNDHIKQTASFYDRLLWREGLHSGFFEFQIARDSYRDICTRSEVPMHHDVIMRFIESQLVIFSPICPHFCEYMWTAIGNQGFVSVAPWPVTEEVDHALLRAGDFLNKITRSFREVLTKSSSKTKGKKGAVSATPAKKPTHAHVYLTTEFPEWQQKVLVFMDGLFDDATKQFPADFMKQLKGEITRDDSLKKLTKNVMQFAAFVKAEAELRGREALELRMPYDQKSVLASNKLYLCRSLELQDIDFYYLGEEIPPNAETRKMETASPGKPAIYVFAP</sequence>
<dbReference type="InterPro" id="IPR009008">
    <property type="entry name" value="Val/Leu/Ile-tRNA-synth_edit"/>
</dbReference>